<feature type="transmembrane region" description="Helical" evidence="9">
    <location>
        <begin position="311"/>
        <end position="334"/>
    </location>
</feature>
<sequence>MVYVIPQENVFNVNIKPKYVKESRENIVNSLKFFVICSQFLGILPVENITVPNKLRFRWKSWKVLHTLFFIGMTTVASTLCLLDWFYVGYVFNSLGITIFYSSALVTLILYVNLARSWPKLMTLWCRIDKIMNNSYGYPKSLNRRFRIVSATYSILALGNFLINTVYKSISIKESTRNEYNINKYYFKSFPQMFRFIPFSAVSATFCCIVHIHTLLTWLINDLFIILISIALALRFKQISERLVRNQRTFQNKSLHFWKEIREDYDRLSLLCKELDKHLSYMILLSFSMNIFFLLVKLYNSLEGFADVSGQVYFVYSFVYLIIKIVSVSLYAAWINDESVGPASILNSVPASSYNIEIRRLLTQINFDNVALTGCRMFKVTRGIILSIAGAVVTYELVLIQFNAATGLDTTE</sequence>
<evidence type="ECO:0000256" key="5">
    <source>
        <dbReference type="ARBA" id="ARBA00022989"/>
    </source>
</evidence>
<dbReference type="GO" id="GO:0008527">
    <property type="term" value="F:taste receptor activity"/>
    <property type="evidence" value="ECO:0007669"/>
    <property type="project" value="InterPro"/>
</dbReference>
<evidence type="ECO:0000256" key="6">
    <source>
        <dbReference type="ARBA" id="ARBA00023136"/>
    </source>
</evidence>
<feature type="transmembrane region" description="Helical" evidence="9">
    <location>
        <begin position="67"/>
        <end position="88"/>
    </location>
</feature>
<evidence type="ECO:0000313" key="10">
    <source>
        <dbReference type="EMBL" id="AUF73061.1"/>
    </source>
</evidence>
<keyword evidence="6 9" id="KW-0472">Membrane</keyword>
<dbReference type="GO" id="GO:0005886">
    <property type="term" value="C:plasma membrane"/>
    <property type="evidence" value="ECO:0007669"/>
    <property type="project" value="UniProtKB-SubCell"/>
</dbReference>
<dbReference type="PIRSF" id="PIRSF038981">
    <property type="entry name" value="GRP"/>
    <property type="match status" value="1"/>
</dbReference>
<evidence type="ECO:0000256" key="3">
    <source>
        <dbReference type="ARBA" id="ARBA00022475"/>
    </source>
</evidence>
<keyword evidence="5 9" id="KW-1133">Transmembrane helix</keyword>
<protein>
    <recommendedName>
        <fullName evidence="8">Gustatory receptor</fullName>
    </recommendedName>
</protein>
<dbReference type="GO" id="GO:0050916">
    <property type="term" value="P:sensory perception of sweet taste"/>
    <property type="evidence" value="ECO:0007669"/>
    <property type="project" value="UniProtKB-ARBA"/>
</dbReference>
<feature type="transmembrane region" description="Helical" evidence="9">
    <location>
        <begin position="94"/>
        <end position="114"/>
    </location>
</feature>
<keyword evidence="8" id="KW-0807">Transducer</keyword>
<dbReference type="AlphaFoldDB" id="A0A2H4ZBC9"/>
<comment type="subcellular location">
    <subcellularLocation>
        <location evidence="1">Cell membrane</location>
        <topology evidence="1">Multi-pass membrane protein</topology>
    </subcellularLocation>
</comment>
<feature type="transmembrane region" description="Helical" evidence="9">
    <location>
        <begin position="218"/>
        <end position="236"/>
    </location>
</feature>
<feature type="transmembrane region" description="Helical" evidence="9">
    <location>
        <begin position="193"/>
        <end position="212"/>
    </location>
</feature>
<evidence type="ECO:0000256" key="9">
    <source>
        <dbReference type="SAM" id="Phobius"/>
    </source>
</evidence>
<keyword evidence="4 9" id="KW-0812">Transmembrane</keyword>
<keyword evidence="3" id="KW-1003">Cell membrane</keyword>
<dbReference type="PANTHER" id="PTHR21421">
    <property type="entry name" value="GUSTATORY RECEPTOR"/>
    <property type="match status" value="1"/>
</dbReference>
<dbReference type="GO" id="GO:0007165">
    <property type="term" value="P:signal transduction"/>
    <property type="evidence" value="ECO:0007669"/>
    <property type="project" value="UniProtKB-KW"/>
</dbReference>
<comment type="function">
    <text evidence="8">Plays a role in the sugar gustatory response.</text>
</comment>
<dbReference type="InterPro" id="IPR009318">
    <property type="entry name" value="Gustatory_rcpt"/>
</dbReference>
<evidence type="ECO:0000256" key="1">
    <source>
        <dbReference type="ARBA" id="ARBA00004651"/>
    </source>
</evidence>
<evidence type="ECO:0000256" key="2">
    <source>
        <dbReference type="ARBA" id="ARBA00005327"/>
    </source>
</evidence>
<dbReference type="EMBL" id="MF975485">
    <property type="protein sequence ID" value="AUF73061.1"/>
    <property type="molecule type" value="mRNA"/>
</dbReference>
<proteinExistence type="evidence at transcript level"/>
<comment type="similarity">
    <text evidence="2">Belongs to the insect chemoreceptor superfamily. Gustatory receptor (GR) family. Gr5a subfamily.</text>
</comment>
<dbReference type="PANTHER" id="PTHR21421:SF29">
    <property type="entry name" value="GUSTATORY RECEPTOR 5A FOR TREHALOSE-RELATED"/>
    <property type="match status" value="1"/>
</dbReference>
<feature type="transmembrane region" description="Helical" evidence="9">
    <location>
        <begin position="384"/>
        <end position="404"/>
    </location>
</feature>
<evidence type="ECO:0000256" key="4">
    <source>
        <dbReference type="ARBA" id="ARBA00022692"/>
    </source>
</evidence>
<organism evidence="10">
    <name type="scientific">Anoplophora chinensis</name>
    <name type="common">Citrus longhorn beetle</name>
    <dbReference type="NCBI Taxonomy" id="217632"/>
    <lineage>
        <taxon>Eukaryota</taxon>
        <taxon>Metazoa</taxon>
        <taxon>Ecdysozoa</taxon>
        <taxon>Arthropoda</taxon>
        <taxon>Hexapoda</taxon>
        <taxon>Insecta</taxon>
        <taxon>Pterygota</taxon>
        <taxon>Neoptera</taxon>
        <taxon>Endopterygota</taxon>
        <taxon>Coleoptera</taxon>
        <taxon>Polyphaga</taxon>
        <taxon>Cucujiformia</taxon>
        <taxon>Chrysomeloidea</taxon>
        <taxon>Cerambycidae</taxon>
        <taxon>Lamiinae</taxon>
        <taxon>Lamiini</taxon>
        <taxon>Anoplophora</taxon>
    </lineage>
</organism>
<feature type="transmembrane region" description="Helical" evidence="9">
    <location>
        <begin position="279"/>
        <end position="299"/>
    </location>
</feature>
<evidence type="ECO:0000256" key="7">
    <source>
        <dbReference type="ARBA" id="ARBA00023170"/>
    </source>
</evidence>
<name>A0A2H4ZBC9_ANOCN</name>
<dbReference type="Pfam" id="PF06151">
    <property type="entry name" value="Trehalose_recp"/>
    <property type="match status" value="1"/>
</dbReference>
<evidence type="ECO:0000256" key="8">
    <source>
        <dbReference type="PIRNR" id="PIRNR038981"/>
    </source>
</evidence>
<reference evidence="10" key="1">
    <citation type="journal article" date="2017" name="Sci. Rep.">
        <title>Antennal transcriptome analysis and expression profiles of olfactory genes in Anoplophora chinensis.</title>
        <authorList>
            <person name="Wang J."/>
            <person name="Hu P."/>
            <person name="Gao P."/>
            <person name="Tao J."/>
            <person name="Luo Y."/>
        </authorList>
    </citation>
    <scope>NUCLEOTIDE SEQUENCE</scope>
</reference>
<keyword evidence="7 8" id="KW-0675">Receptor</keyword>
<accession>A0A2H4ZBC9</accession>